<protein>
    <submittedName>
        <fullName evidence="1">Phosphatase</fullName>
    </submittedName>
</protein>
<dbReference type="InterPro" id="IPR006439">
    <property type="entry name" value="HAD-SF_hydro_IA"/>
</dbReference>
<reference evidence="1 2" key="1">
    <citation type="submission" date="2018-11" db="EMBL/GenBank/DDBJ databases">
        <title>Whole genome sequence of Streptomyces paromomycinus NBRC 15454(T).</title>
        <authorList>
            <person name="Komaki H."/>
            <person name="Tamura T."/>
        </authorList>
    </citation>
    <scope>NUCLEOTIDE SEQUENCE [LARGE SCALE GENOMIC DNA]</scope>
    <source>
        <strain evidence="1 2">NBRC 15454</strain>
    </source>
</reference>
<accession>A0A401W9L5</accession>
<dbReference type="RefSeq" id="WP_125056446.1">
    <property type="nucleotide sequence ID" value="NZ_BHZD01000001.1"/>
</dbReference>
<dbReference type="Proteomes" id="UP000286746">
    <property type="component" value="Unassembled WGS sequence"/>
</dbReference>
<dbReference type="Gene3D" id="3.40.50.1000">
    <property type="entry name" value="HAD superfamily/HAD-like"/>
    <property type="match status" value="1"/>
</dbReference>
<dbReference type="InterPro" id="IPR036412">
    <property type="entry name" value="HAD-like_sf"/>
</dbReference>
<keyword evidence="2" id="KW-1185">Reference proteome</keyword>
<dbReference type="Pfam" id="PF00702">
    <property type="entry name" value="Hydrolase"/>
    <property type="match status" value="1"/>
</dbReference>
<dbReference type="NCBIfam" id="TIGR01509">
    <property type="entry name" value="HAD-SF-IA-v3"/>
    <property type="match status" value="1"/>
</dbReference>
<evidence type="ECO:0000313" key="1">
    <source>
        <dbReference type="EMBL" id="GCD45992.1"/>
    </source>
</evidence>
<dbReference type="EMBL" id="BHZD01000001">
    <property type="protein sequence ID" value="GCD45992.1"/>
    <property type="molecule type" value="Genomic_DNA"/>
</dbReference>
<dbReference type="AlphaFoldDB" id="A0A401W9L5"/>
<proteinExistence type="predicted"/>
<gene>
    <name evidence="1" type="ORF">GKJPGBOP_05738</name>
</gene>
<dbReference type="InterPro" id="IPR051806">
    <property type="entry name" value="HAD-like_SPP"/>
</dbReference>
<dbReference type="SFLD" id="SFLDG01129">
    <property type="entry name" value="C1.5:_HAD__Beta-PGM__Phosphata"/>
    <property type="match status" value="1"/>
</dbReference>
<evidence type="ECO:0000313" key="2">
    <source>
        <dbReference type="Proteomes" id="UP000286746"/>
    </source>
</evidence>
<comment type="caution">
    <text evidence="1">The sequence shown here is derived from an EMBL/GenBank/DDBJ whole genome shotgun (WGS) entry which is preliminary data.</text>
</comment>
<dbReference type="InterPro" id="IPR023214">
    <property type="entry name" value="HAD_sf"/>
</dbReference>
<dbReference type="SUPFAM" id="SSF56784">
    <property type="entry name" value="HAD-like"/>
    <property type="match status" value="1"/>
</dbReference>
<name>A0A401W9L5_STREY</name>
<dbReference type="SFLD" id="SFLDS00003">
    <property type="entry name" value="Haloacid_Dehalogenase"/>
    <property type="match status" value="1"/>
</dbReference>
<dbReference type="PANTHER" id="PTHR43481:SF4">
    <property type="entry name" value="GLYCEROL-1-PHOSPHATE PHOSPHOHYDROLASE 1-RELATED"/>
    <property type="match status" value="1"/>
</dbReference>
<dbReference type="InterPro" id="IPR023198">
    <property type="entry name" value="PGP-like_dom2"/>
</dbReference>
<dbReference type="Gene3D" id="1.10.150.240">
    <property type="entry name" value="Putative phosphatase, domain 2"/>
    <property type="match status" value="1"/>
</dbReference>
<dbReference type="PANTHER" id="PTHR43481">
    <property type="entry name" value="FRUCTOSE-1-PHOSPHATE PHOSPHATASE"/>
    <property type="match status" value="1"/>
</dbReference>
<sequence length="224" mass="23356">MPGTTDFPCSAVLFDMDGTLIDSAASIERAWAAFARQEGLPTDAVLAALPGRTATDILTGFLPGPEAVRSGARRVREMQRYYADDVRPLPGARELLAALPPDRWAVVTAAYGEIARARLAAAGLPVPRVLVSAETVSRGKPDPEGYAYAARRLGVRAQDCVVFEDADVGVRAGQAAGCRCVGIGADASRADASVDDLRGITVTATGAGPVRLRLPARSAEGARP</sequence>
<dbReference type="GO" id="GO:0050308">
    <property type="term" value="F:sugar-phosphatase activity"/>
    <property type="evidence" value="ECO:0007669"/>
    <property type="project" value="TreeGrafter"/>
</dbReference>
<organism evidence="1 2">
    <name type="scientific">Streptomyces paromomycinus</name>
    <name type="common">Streptomyces rimosus subsp. paromomycinus</name>
    <dbReference type="NCBI Taxonomy" id="92743"/>
    <lineage>
        <taxon>Bacteria</taxon>
        <taxon>Bacillati</taxon>
        <taxon>Actinomycetota</taxon>
        <taxon>Actinomycetes</taxon>
        <taxon>Kitasatosporales</taxon>
        <taxon>Streptomycetaceae</taxon>
        <taxon>Streptomyces</taxon>
    </lineage>
</organism>